<dbReference type="Pfam" id="PF03772">
    <property type="entry name" value="Competence"/>
    <property type="match status" value="1"/>
</dbReference>
<feature type="transmembrane region" description="Helical" evidence="6">
    <location>
        <begin position="281"/>
        <end position="314"/>
    </location>
</feature>
<feature type="transmembrane region" description="Helical" evidence="6">
    <location>
        <begin position="350"/>
        <end position="369"/>
    </location>
</feature>
<reference evidence="10" key="1">
    <citation type="submission" date="2017-09" db="EMBL/GenBank/DDBJ databases">
        <title>Depth-based differentiation of microbial function through sediment-hosted aquifers and enrichment of novel symbionts in the deep terrestrial subsurface.</title>
        <authorList>
            <person name="Probst A.J."/>
            <person name="Ladd B."/>
            <person name="Jarett J.K."/>
            <person name="Geller-Mcgrath D.E."/>
            <person name="Sieber C.M.K."/>
            <person name="Emerson J.B."/>
            <person name="Anantharaman K."/>
            <person name="Thomas B.C."/>
            <person name="Malmstrom R."/>
            <person name="Stieglmeier M."/>
            <person name="Klingl A."/>
            <person name="Woyke T."/>
            <person name="Ryan C.M."/>
            <person name="Banfield J.F."/>
        </authorList>
    </citation>
    <scope>NUCLEOTIDE SEQUENCE [LARGE SCALE GENOMIC DNA]</scope>
</reference>
<evidence type="ECO:0000313" key="9">
    <source>
        <dbReference type="EMBL" id="PIY94246.1"/>
    </source>
</evidence>
<comment type="subcellular location">
    <subcellularLocation>
        <location evidence="1">Cell membrane</location>
        <topology evidence="1">Multi-pass membrane protein</topology>
    </subcellularLocation>
</comment>
<feature type="transmembrane region" description="Helical" evidence="6">
    <location>
        <begin position="52"/>
        <end position="69"/>
    </location>
</feature>
<evidence type="ECO:0000313" key="10">
    <source>
        <dbReference type="Proteomes" id="UP000228689"/>
    </source>
</evidence>
<feature type="transmembrane region" description="Helical" evidence="6">
    <location>
        <begin position="6"/>
        <end position="22"/>
    </location>
</feature>
<feature type="domain" description="DUF4131" evidence="8">
    <location>
        <begin position="34"/>
        <end position="188"/>
    </location>
</feature>
<evidence type="ECO:0000256" key="4">
    <source>
        <dbReference type="ARBA" id="ARBA00022989"/>
    </source>
</evidence>
<gene>
    <name evidence="9" type="ORF">COY67_02830</name>
</gene>
<comment type="caution">
    <text evidence="9">The sequence shown here is derived from an EMBL/GenBank/DDBJ whole genome shotgun (WGS) entry which is preliminary data.</text>
</comment>
<evidence type="ECO:0000256" key="5">
    <source>
        <dbReference type="ARBA" id="ARBA00023136"/>
    </source>
</evidence>
<dbReference type="PANTHER" id="PTHR30619:SF1">
    <property type="entry name" value="RECOMBINATION PROTEIN 2"/>
    <property type="match status" value="1"/>
</dbReference>
<evidence type="ECO:0000256" key="2">
    <source>
        <dbReference type="ARBA" id="ARBA00022475"/>
    </source>
</evidence>
<evidence type="ECO:0008006" key="11">
    <source>
        <dbReference type="Google" id="ProtNLM"/>
    </source>
</evidence>
<dbReference type="GO" id="GO:0005886">
    <property type="term" value="C:plasma membrane"/>
    <property type="evidence" value="ECO:0007669"/>
    <property type="project" value="UniProtKB-SubCell"/>
</dbReference>
<dbReference type="NCBIfam" id="TIGR00360">
    <property type="entry name" value="ComEC_N-term"/>
    <property type="match status" value="1"/>
</dbReference>
<protein>
    <recommendedName>
        <fullName evidence="11">ComEC/Rec2-related protein domain-containing protein</fullName>
    </recommendedName>
</protein>
<evidence type="ECO:0000259" key="8">
    <source>
        <dbReference type="Pfam" id="PF13567"/>
    </source>
</evidence>
<dbReference type="Proteomes" id="UP000228689">
    <property type="component" value="Unassembled WGS sequence"/>
</dbReference>
<dbReference type="EMBL" id="PFMC01000070">
    <property type="protein sequence ID" value="PIY94246.1"/>
    <property type="molecule type" value="Genomic_DNA"/>
</dbReference>
<feature type="transmembrane region" description="Helical" evidence="6">
    <location>
        <begin position="390"/>
        <end position="414"/>
    </location>
</feature>
<evidence type="ECO:0000256" key="6">
    <source>
        <dbReference type="SAM" id="Phobius"/>
    </source>
</evidence>
<evidence type="ECO:0000256" key="3">
    <source>
        <dbReference type="ARBA" id="ARBA00022692"/>
    </source>
</evidence>
<feature type="transmembrane region" description="Helical" evidence="6">
    <location>
        <begin position="471"/>
        <end position="492"/>
    </location>
</feature>
<dbReference type="InterPro" id="IPR052159">
    <property type="entry name" value="Competence_DNA_uptake"/>
</dbReference>
<feature type="domain" description="ComEC/Rec2-related protein" evidence="7">
    <location>
        <begin position="228"/>
        <end position="489"/>
    </location>
</feature>
<keyword evidence="4 6" id="KW-1133">Transmembrane helix</keyword>
<dbReference type="PANTHER" id="PTHR30619">
    <property type="entry name" value="DNA INTERNALIZATION/COMPETENCE PROTEIN COMEC/REC2"/>
    <property type="match status" value="1"/>
</dbReference>
<proteinExistence type="predicted"/>
<dbReference type="Pfam" id="PF13567">
    <property type="entry name" value="DUF4131"/>
    <property type="match status" value="1"/>
</dbReference>
<feature type="transmembrane region" description="Helical" evidence="6">
    <location>
        <begin position="252"/>
        <end position="275"/>
    </location>
</feature>
<name>A0A2M7RD35_9BACT</name>
<sequence length="501" mass="56553">MFTKNNRIIIYSLAYMIGIVLGNQLDLDLTFYYLLIFVPLIFLFWQTKKIKFILLVLIAIVFGIVRLQFSHPEINEEQIAFYNNSAGLEFKQMSEMQWQGIVTKEPDIRNDHIKLTLQTSQVLVDDVWQAVNGLVLVKSNLYPEYNYGDQLEVRCKLVQPDKIDDFAYDDYLSRYDIYSLCYSPKIELIATEQGNYLSANILKFKDKVHLLFKQNINEPASSLLSAILLARKRGLSDELLNNFSRAGVSHMIAISGMHISIISLLIARLLAVLYLPKKVAYPIALSLLAIFIILVGAPASAVRAGIMGAIVLIADYFGRFNQSYRALIFVATATLLINPKLIIFDLGWQLSFLAVLSLIFYSPVMDKLFKRIPQLGGLTAILKTTLAAQVLTLPWIVYKFGIISVAAPVANIMLLPSLPIIIIVSILAIVISFIYAPLASLFFWLVWYILNKLIEVINLISSSSLAVIDNITISIWFVICLYLAIFCITKAATFKRQLPKI</sequence>
<dbReference type="InterPro" id="IPR004477">
    <property type="entry name" value="ComEC_N"/>
</dbReference>
<organism evidence="9 10">
    <name type="scientific">Candidatus Komeilibacteria bacterium CG_4_10_14_0_8_um_filter_37_78</name>
    <dbReference type="NCBI Taxonomy" id="1974471"/>
    <lineage>
        <taxon>Bacteria</taxon>
        <taxon>Candidatus Komeiliibacteriota</taxon>
    </lineage>
</organism>
<keyword evidence="2" id="KW-1003">Cell membrane</keyword>
<evidence type="ECO:0000256" key="1">
    <source>
        <dbReference type="ARBA" id="ARBA00004651"/>
    </source>
</evidence>
<feature type="transmembrane region" description="Helical" evidence="6">
    <location>
        <begin position="29"/>
        <end position="46"/>
    </location>
</feature>
<dbReference type="InterPro" id="IPR025405">
    <property type="entry name" value="DUF4131"/>
</dbReference>
<keyword evidence="5 6" id="KW-0472">Membrane</keyword>
<evidence type="ECO:0000259" key="7">
    <source>
        <dbReference type="Pfam" id="PF03772"/>
    </source>
</evidence>
<dbReference type="AlphaFoldDB" id="A0A2M7RD35"/>
<keyword evidence="3 6" id="KW-0812">Transmembrane</keyword>
<accession>A0A2M7RD35</accession>
<feature type="transmembrane region" description="Helical" evidence="6">
    <location>
        <begin position="420"/>
        <end position="450"/>
    </location>
</feature>